<accession>A0A0D2FG83</accession>
<reference evidence="2 3" key="1">
    <citation type="submission" date="2015-01" db="EMBL/GenBank/DDBJ databases">
        <title>The Genome Sequence of Exophiala xenobiotica CBS118157.</title>
        <authorList>
            <consortium name="The Broad Institute Genomics Platform"/>
            <person name="Cuomo C."/>
            <person name="de Hoog S."/>
            <person name="Gorbushina A."/>
            <person name="Stielow B."/>
            <person name="Teixiera M."/>
            <person name="Abouelleil A."/>
            <person name="Chapman S.B."/>
            <person name="Priest M."/>
            <person name="Young S.K."/>
            <person name="Wortman J."/>
            <person name="Nusbaum C."/>
            <person name="Birren B."/>
        </authorList>
    </citation>
    <scope>NUCLEOTIDE SEQUENCE [LARGE SCALE GENOMIC DNA]</scope>
    <source>
        <strain evidence="2 3">CBS 118157</strain>
    </source>
</reference>
<evidence type="ECO:0000256" key="1">
    <source>
        <dbReference type="SAM" id="MobiDB-lite"/>
    </source>
</evidence>
<keyword evidence="3" id="KW-1185">Reference proteome</keyword>
<evidence type="ECO:0000313" key="2">
    <source>
        <dbReference type="EMBL" id="KIW59119.1"/>
    </source>
</evidence>
<organism evidence="2 3">
    <name type="scientific">Exophiala xenobiotica</name>
    <dbReference type="NCBI Taxonomy" id="348802"/>
    <lineage>
        <taxon>Eukaryota</taxon>
        <taxon>Fungi</taxon>
        <taxon>Dikarya</taxon>
        <taxon>Ascomycota</taxon>
        <taxon>Pezizomycotina</taxon>
        <taxon>Eurotiomycetes</taxon>
        <taxon>Chaetothyriomycetidae</taxon>
        <taxon>Chaetothyriales</taxon>
        <taxon>Herpotrichiellaceae</taxon>
        <taxon>Exophiala</taxon>
    </lineage>
</organism>
<dbReference type="HOGENOM" id="CLU_1885797_0_0_1"/>
<feature type="region of interest" description="Disordered" evidence="1">
    <location>
        <begin position="62"/>
        <end position="96"/>
    </location>
</feature>
<proteinExistence type="predicted"/>
<protein>
    <submittedName>
        <fullName evidence="2">Uncharacterized protein</fullName>
    </submittedName>
</protein>
<sequence length="135" mass="15116">MSRYVEILIQQQEWLVAGLIKLYRRTQICSDQPGLVHVVGDKGEILVHHILKQLGVFKEDDSHDFVESKQQGPEALDEARRVSQSEGAGNQGPAIYGSLRSRLPGYGSTMADFQWSTTMTDDGPKSTASWRFKHA</sequence>
<dbReference type="GeneID" id="25325502"/>
<gene>
    <name evidence="2" type="ORF">PV05_03594</name>
</gene>
<evidence type="ECO:0000313" key="3">
    <source>
        <dbReference type="Proteomes" id="UP000054342"/>
    </source>
</evidence>
<dbReference type="AlphaFoldDB" id="A0A0D2FG83"/>
<dbReference type="RefSeq" id="XP_013319703.1">
    <property type="nucleotide sequence ID" value="XM_013464249.1"/>
</dbReference>
<dbReference type="EMBL" id="KN847318">
    <property type="protein sequence ID" value="KIW59119.1"/>
    <property type="molecule type" value="Genomic_DNA"/>
</dbReference>
<name>A0A0D2FG83_9EURO</name>
<dbReference type="Proteomes" id="UP000054342">
    <property type="component" value="Unassembled WGS sequence"/>
</dbReference>